<evidence type="ECO:0000313" key="2">
    <source>
        <dbReference type="EMBL" id="HAF2426408.1"/>
    </source>
</evidence>
<proteinExistence type="predicted"/>
<feature type="region of interest" description="Disordered" evidence="1">
    <location>
        <begin position="133"/>
        <end position="160"/>
    </location>
</feature>
<protein>
    <recommendedName>
        <fullName evidence="3">Phage protein</fullName>
    </recommendedName>
</protein>
<evidence type="ECO:0000256" key="1">
    <source>
        <dbReference type="SAM" id="MobiDB-lite"/>
    </source>
</evidence>
<organism evidence="2">
    <name type="scientific">Salmonella enterica</name>
    <name type="common">Salmonella choleraesuis</name>
    <dbReference type="NCBI Taxonomy" id="28901"/>
    <lineage>
        <taxon>Bacteria</taxon>
        <taxon>Pseudomonadati</taxon>
        <taxon>Pseudomonadota</taxon>
        <taxon>Gammaproteobacteria</taxon>
        <taxon>Enterobacterales</taxon>
        <taxon>Enterobacteriaceae</taxon>
        <taxon>Salmonella</taxon>
    </lineage>
</organism>
<reference evidence="2" key="2">
    <citation type="submission" date="2020-02" db="EMBL/GenBank/DDBJ databases">
        <authorList>
            <consortium name="NCBI Pathogen Detection Project"/>
        </authorList>
    </citation>
    <scope>NUCLEOTIDE SEQUENCE</scope>
    <source>
        <strain evidence="2">MA.CK_97/00010465</strain>
    </source>
</reference>
<dbReference type="AlphaFoldDB" id="A0A744CJJ7"/>
<reference evidence="2" key="1">
    <citation type="journal article" date="2018" name="Genome Biol.">
        <title>SKESA: strategic k-mer extension for scrupulous assemblies.</title>
        <authorList>
            <person name="Souvorov A."/>
            <person name="Agarwala R."/>
            <person name="Lipman D.J."/>
        </authorList>
    </citation>
    <scope>NUCLEOTIDE SEQUENCE</scope>
    <source>
        <strain evidence="2">MA.CK_97/00010465</strain>
    </source>
</reference>
<comment type="caution">
    <text evidence="2">The sequence shown here is derived from an EMBL/GenBank/DDBJ whole genome shotgun (WGS) entry which is preliminary data.</text>
</comment>
<gene>
    <name evidence="2" type="ORF">G8N33_002645</name>
</gene>
<name>A0A744CJJ7_SALER</name>
<sequence>MFVGGELNKRQLTELRKALADMDMPPKKRQRLLWRIAKYGVIAAAKRNVRNQQSPDGQKWPGRKTKRKGKMLRNLPKLLHIREMPEIEAVRIYLQGGGYRNSNGPVPAAVVGYAHANGMSATITREHFIASRAKKNAESEKNKPKTESESDPESEVKMASAAQAKKLRALGYRVRTGKRWKKPTLGEITQTMSYNQAGLLIRKLSGKAVKTSWTVELPARAFLGINNDEFNNALARQLQAIGFGWNVKAQDIKGKT</sequence>
<dbReference type="EMBL" id="DAAUOL010000011">
    <property type="protein sequence ID" value="HAF2426408.1"/>
    <property type="molecule type" value="Genomic_DNA"/>
</dbReference>
<accession>A0A744CJJ7</accession>
<feature type="compositionally biased region" description="Basic and acidic residues" evidence="1">
    <location>
        <begin position="133"/>
        <end position="148"/>
    </location>
</feature>
<evidence type="ECO:0008006" key="3">
    <source>
        <dbReference type="Google" id="ProtNLM"/>
    </source>
</evidence>